<gene>
    <name evidence="1" type="ORF">DY367_27625</name>
</gene>
<evidence type="ECO:0000313" key="2">
    <source>
        <dbReference type="Proteomes" id="UP000285324"/>
    </source>
</evidence>
<comment type="caution">
    <text evidence="1">The sequence shown here is derived from an EMBL/GenBank/DDBJ whole genome shotgun (WGS) entry which is preliminary data.</text>
</comment>
<dbReference type="AlphaFoldDB" id="A0A424W5J3"/>
<sequence length="124" mass="14014">MEFSMRFVNQFMEFSFLQKARNSAVQDWGEDIPMTVLFSILGKGMAENFAQLSPSSRSRIFHLIEEGINSPDDELCTAVATGLLEALDNSISGNLEIKNNVYLELGPSSKKYLLDFSLWHESEK</sequence>
<dbReference type="RefSeq" id="WP_124260404.1">
    <property type="nucleotide sequence ID" value="NZ_CP061008.1"/>
</dbReference>
<evidence type="ECO:0000313" key="1">
    <source>
        <dbReference type="EMBL" id="RPJ88500.1"/>
    </source>
</evidence>
<reference evidence="1 2" key="1">
    <citation type="submission" date="2018-08" db="EMBL/GenBank/DDBJ databases">
        <title>Achromobacter xylosoxidans Genome sequencing and assembly.</title>
        <authorList>
            <person name="Wang R."/>
            <person name="Rensing C."/>
            <person name="Li Y."/>
        </authorList>
    </citation>
    <scope>NUCLEOTIDE SEQUENCE [LARGE SCALE GENOMIC DNA]</scope>
    <source>
        <strain evidence="1 2">GD003A</strain>
    </source>
</reference>
<dbReference type="OrthoDB" id="8820143at2"/>
<accession>A0A424W5J3</accession>
<dbReference type="EMBL" id="QVXO01000063">
    <property type="protein sequence ID" value="RPJ88500.1"/>
    <property type="molecule type" value="Genomic_DNA"/>
</dbReference>
<dbReference type="Proteomes" id="UP000285324">
    <property type="component" value="Unassembled WGS sequence"/>
</dbReference>
<protein>
    <submittedName>
        <fullName evidence="1">Uncharacterized protein</fullName>
    </submittedName>
</protein>
<organism evidence="1 2">
    <name type="scientific">Alcaligenes xylosoxydans xylosoxydans</name>
    <name type="common">Achromobacter xylosoxidans</name>
    <dbReference type="NCBI Taxonomy" id="85698"/>
    <lineage>
        <taxon>Bacteria</taxon>
        <taxon>Pseudomonadati</taxon>
        <taxon>Pseudomonadota</taxon>
        <taxon>Betaproteobacteria</taxon>
        <taxon>Burkholderiales</taxon>
        <taxon>Alcaligenaceae</taxon>
        <taxon>Achromobacter</taxon>
    </lineage>
</organism>
<name>A0A424W5J3_ALCXX</name>
<proteinExistence type="predicted"/>